<dbReference type="CDD" id="cd09272">
    <property type="entry name" value="RNase_HI_RT_Ty1"/>
    <property type="match status" value="1"/>
</dbReference>
<dbReference type="InterPro" id="IPR013103">
    <property type="entry name" value="RVT_2"/>
</dbReference>
<evidence type="ECO:0000259" key="1">
    <source>
        <dbReference type="Pfam" id="PF07727"/>
    </source>
</evidence>
<organism evidence="3">
    <name type="scientific">Tanacetum cinerariifolium</name>
    <name type="common">Dalmatian daisy</name>
    <name type="synonym">Chrysanthemum cinerariifolium</name>
    <dbReference type="NCBI Taxonomy" id="118510"/>
    <lineage>
        <taxon>Eukaryota</taxon>
        <taxon>Viridiplantae</taxon>
        <taxon>Streptophyta</taxon>
        <taxon>Embryophyta</taxon>
        <taxon>Tracheophyta</taxon>
        <taxon>Spermatophyta</taxon>
        <taxon>Magnoliopsida</taxon>
        <taxon>eudicotyledons</taxon>
        <taxon>Gunneridae</taxon>
        <taxon>Pentapetalae</taxon>
        <taxon>asterids</taxon>
        <taxon>campanulids</taxon>
        <taxon>Asterales</taxon>
        <taxon>Asteraceae</taxon>
        <taxon>Asteroideae</taxon>
        <taxon>Anthemideae</taxon>
        <taxon>Anthemidinae</taxon>
        <taxon>Tanacetum</taxon>
    </lineage>
</organism>
<gene>
    <name evidence="3" type="ORF">Tci_048792</name>
</gene>
<dbReference type="PANTHER" id="PTHR11439">
    <property type="entry name" value="GAG-POL-RELATED RETROTRANSPOSON"/>
    <property type="match status" value="1"/>
</dbReference>
<feature type="domain" description="Reverse transcriptase Ty1/copia-type" evidence="1">
    <location>
        <begin position="165"/>
        <end position="251"/>
    </location>
</feature>
<dbReference type="EMBL" id="BKCJ010007349">
    <property type="protein sequence ID" value="GEU76814.1"/>
    <property type="molecule type" value="Genomic_DNA"/>
</dbReference>
<dbReference type="Pfam" id="PF07727">
    <property type="entry name" value="RVT_2"/>
    <property type="match status" value="1"/>
</dbReference>
<evidence type="ECO:0000313" key="3">
    <source>
        <dbReference type="EMBL" id="GEU76814.1"/>
    </source>
</evidence>
<evidence type="ECO:0000259" key="2">
    <source>
        <dbReference type="Pfam" id="PF25597"/>
    </source>
</evidence>
<reference evidence="3" key="1">
    <citation type="journal article" date="2019" name="Sci. Rep.">
        <title>Draft genome of Tanacetum cinerariifolium, the natural source of mosquito coil.</title>
        <authorList>
            <person name="Yamashiro T."/>
            <person name="Shiraishi A."/>
            <person name="Satake H."/>
            <person name="Nakayama K."/>
        </authorList>
    </citation>
    <scope>NUCLEOTIDE SEQUENCE</scope>
</reference>
<proteinExistence type="predicted"/>
<comment type="caution">
    <text evidence="3">The sequence shown here is derived from an EMBL/GenBank/DDBJ whole genome shotgun (WGS) entry which is preliminary data.</text>
</comment>
<dbReference type="AlphaFoldDB" id="A0A6L2MX16"/>
<name>A0A6L2MX16_TANCI</name>
<dbReference type="PANTHER" id="PTHR11439:SF496">
    <property type="entry name" value="RNA-DIRECTED DNA POLYMERASE"/>
    <property type="match status" value="1"/>
</dbReference>
<feature type="domain" description="Retroviral polymerase SH3-like" evidence="2">
    <location>
        <begin position="32"/>
        <end position="77"/>
    </location>
</feature>
<sequence>MSFWDYALETAASILNMVPTKKALVKRHTLTKPDKLEPRFIKCIFIGYPKETMGYSFYYPPENKVLVARNAEFLKNSLITQEASGSLEDLEIIQEEDTYPSIDTSLNHEEDDLEIDEPQSDIIAIHRSTRTRRPTNHMCLYIDAEEHELRDLGEPANYKAALLDPESDKWLNAMNLFKKNTDMDEAVHTYKARLMVKGYTQTPRVDYEETFSPVADIRAIRIHIALVAYYDYEIWQMNVKTAFLNGYLNEENVTSRFQQNLGDLHWTNVKNILKYLRNTKDMFLVYGGDLNRELEVSCYTDAGYLTDADDLKSQIRYVFVLNGGAVDWKSAKQSIFATLSAEAKYIAAFNASKEAVWDRKFISGLGVVPIIEEPIKNSKRGSIHMQEKLRLSKSQGASTLAELKRMQNVLYASIVGSIMYVVRCTRPNVAFAQNVTSRFQQNPGDLYWTTVKNILKYLRNTKDMFLVYRGDLKRELGVSCYTDAGYLTDVDDLKSQTGYVFVLNDGVVDWKSAKQSIFATSSAEAEYIVAFDASKEAVWVRKFIYGLGVVPTIEEPISMYCDNTGAIAIANESGITKGAIHFRPKVHYIHEVIEYGDVKLEKVHTDDNLVDHFTKALAFPKHSEHTRNIGMLSACSLM</sequence>
<dbReference type="InterPro" id="IPR057670">
    <property type="entry name" value="SH3_retrovirus"/>
</dbReference>
<accession>A0A6L2MX16</accession>
<protein>
    <submittedName>
        <fullName evidence="3">Uncharacterized protein</fullName>
    </submittedName>
</protein>
<dbReference type="Pfam" id="PF25597">
    <property type="entry name" value="SH3_retrovirus"/>
    <property type="match status" value="1"/>
</dbReference>